<evidence type="ECO:0000313" key="3">
    <source>
        <dbReference type="EMBL" id="KAB2952315.1"/>
    </source>
</evidence>
<organism evidence="3 4">
    <name type="scientific">Heliorestis acidaminivorans</name>
    <dbReference type="NCBI Taxonomy" id="553427"/>
    <lineage>
        <taxon>Bacteria</taxon>
        <taxon>Bacillati</taxon>
        <taxon>Bacillota</taxon>
        <taxon>Clostridia</taxon>
        <taxon>Eubacteriales</taxon>
        <taxon>Heliobacteriaceae</taxon>
        <taxon>Heliorestis</taxon>
    </lineage>
</organism>
<keyword evidence="4" id="KW-1185">Reference proteome</keyword>
<keyword evidence="1" id="KW-0732">Signal</keyword>
<sequence>MKGKKFIALTMLLFFTLLGSNFVGAVEPPKVFIDGEELVSDLPIVIEDNRTLVPMRAIFEALEQNVEWNNEERSVTSGSIWLQIDNAVAVVGDERVELDVPARIIQDSTYVPLRFIAQSLDKDVFWDGAERRADINSKILEEVIAEQLMEFEIDKVYYDEGILKADGTFHNVGSLYINNVQYIDVLIHMANEEEEQAVVADHRFENIPVELEAGAKSSFVFIFAGVPEYEDAVYWGFDAYDWELE</sequence>
<dbReference type="Proteomes" id="UP000468766">
    <property type="component" value="Unassembled WGS sequence"/>
</dbReference>
<gene>
    <name evidence="3" type="ORF">F9B85_09120</name>
</gene>
<accession>A0A6I0EW82</accession>
<feature type="domain" description="Copper amine oxidase-like N-terminal" evidence="2">
    <location>
        <begin position="33"/>
        <end position="132"/>
    </location>
</feature>
<reference evidence="3 4" key="1">
    <citation type="submission" date="2019-10" db="EMBL/GenBank/DDBJ databases">
        <title>Whole-genome sequence of the extremophile Heliorestis acidaminivorans DSM 24790.</title>
        <authorList>
            <person name="Kyndt J.A."/>
            <person name="Meyer T.E."/>
        </authorList>
    </citation>
    <scope>NUCLEOTIDE SEQUENCE [LARGE SCALE GENOMIC DNA]</scope>
    <source>
        <strain evidence="3 4">DSM 24790</strain>
    </source>
</reference>
<dbReference type="SUPFAM" id="SSF55383">
    <property type="entry name" value="Copper amine oxidase, domain N"/>
    <property type="match status" value="1"/>
</dbReference>
<dbReference type="Gene3D" id="3.30.457.10">
    <property type="entry name" value="Copper amine oxidase-like, N-terminal domain"/>
    <property type="match status" value="1"/>
</dbReference>
<dbReference type="InterPro" id="IPR012854">
    <property type="entry name" value="Cu_amine_oxidase-like_N"/>
</dbReference>
<proteinExistence type="predicted"/>
<feature type="signal peptide" evidence="1">
    <location>
        <begin position="1"/>
        <end position="25"/>
    </location>
</feature>
<protein>
    <submittedName>
        <fullName evidence="3">Copper amine oxidase N-terminal domain-containing protein</fullName>
    </submittedName>
</protein>
<name>A0A6I0EW82_9FIRM</name>
<dbReference type="Pfam" id="PF07833">
    <property type="entry name" value="Cu_amine_oxidN1"/>
    <property type="match status" value="1"/>
</dbReference>
<evidence type="ECO:0000256" key="1">
    <source>
        <dbReference type="SAM" id="SignalP"/>
    </source>
</evidence>
<feature type="chain" id="PRO_5026059972" evidence="1">
    <location>
        <begin position="26"/>
        <end position="245"/>
    </location>
</feature>
<evidence type="ECO:0000259" key="2">
    <source>
        <dbReference type="Pfam" id="PF07833"/>
    </source>
</evidence>
<dbReference type="RefSeq" id="WP_151620143.1">
    <property type="nucleotide sequence ID" value="NZ_WBXO01000006.1"/>
</dbReference>
<dbReference type="AlphaFoldDB" id="A0A6I0EW82"/>
<comment type="caution">
    <text evidence="3">The sequence shown here is derived from an EMBL/GenBank/DDBJ whole genome shotgun (WGS) entry which is preliminary data.</text>
</comment>
<dbReference type="EMBL" id="WBXO01000006">
    <property type="protein sequence ID" value="KAB2952315.1"/>
    <property type="molecule type" value="Genomic_DNA"/>
</dbReference>
<evidence type="ECO:0000313" key="4">
    <source>
        <dbReference type="Proteomes" id="UP000468766"/>
    </source>
</evidence>
<dbReference type="OrthoDB" id="268113at2"/>
<dbReference type="InterPro" id="IPR036582">
    <property type="entry name" value="Mao_N_sf"/>
</dbReference>